<evidence type="ECO:0000256" key="9">
    <source>
        <dbReference type="ARBA" id="ARBA00022722"/>
    </source>
</evidence>
<dbReference type="SUPFAM" id="SSF54768">
    <property type="entry name" value="dsRNA-binding domain-like"/>
    <property type="match status" value="1"/>
</dbReference>
<keyword evidence="6 15" id="KW-0698">rRNA processing</keyword>
<dbReference type="GO" id="GO:0010468">
    <property type="term" value="P:regulation of gene expression"/>
    <property type="evidence" value="ECO:0007669"/>
    <property type="project" value="TreeGrafter"/>
</dbReference>
<evidence type="ECO:0000256" key="11">
    <source>
        <dbReference type="ARBA" id="ARBA00022759"/>
    </source>
</evidence>
<evidence type="ECO:0000256" key="14">
    <source>
        <dbReference type="ARBA" id="ARBA00022884"/>
    </source>
</evidence>
<dbReference type="Pfam" id="PF14622">
    <property type="entry name" value="Ribonucleas_3_3"/>
    <property type="match status" value="1"/>
</dbReference>
<organism evidence="18 19">
    <name type="scientific">Candidatus Woykebacteria bacterium RIFCSPHIGHO2_02_FULL_43_16b</name>
    <dbReference type="NCBI Taxonomy" id="1802601"/>
    <lineage>
        <taxon>Bacteria</taxon>
        <taxon>Candidatus Woykeibacteriota</taxon>
    </lineage>
</organism>
<evidence type="ECO:0000256" key="12">
    <source>
        <dbReference type="ARBA" id="ARBA00022801"/>
    </source>
</evidence>
<evidence type="ECO:0000313" key="18">
    <source>
        <dbReference type="EMBL" id="OGY28564.1"/>
    </source>
</evidence>
<dbReference type="PANTHER" id="PTHR11207">
    <property type="entry name" value="RIBONUCLEASE III"/>
    <property type="match status" value="1"/>
</dbReference>
<dbReference type="Gene3D" id="1.10.1520.10">
    <property type="entry name" value="Ribonuclease III domain"/>
    <property type="match status" value="1"/>
</dbReference>
<dbReference type="FunFam" id="1.10.1520.10:FF:000001">
    <property type="entry name" value="Ribonuclease 3"/>
    <property type="match status" value="1"/>
</dbReference>
<evidence type="ECO:0000259" key="16">
    <source>
        <dbReference type="PROSITE" id="PS50137"/>
    </source>
</evidence>
<evidence type="ECO:0000256" key="1">
    <source>
        <dbReference type="ARBA" id="ARBA00000109"/>
    </source>
</evidence>
<dbReference type="EC" id="3.1.26.3" evidence="15"/>
<feature type="active site" evidence="15">
    <location>
        <position position="50"/>
    </location>
</feature>
<dbReference type="SMART" id="SM00358">
    <property type="entry name" value="DSRM"/>
    <property type="match status" value="1"/>
</dbReference>
<feature type="binding site" evidence="15">
    <location>
        <position position="119"/>
    </location>
    <ligand>
        <name>Mg(2+)</name>
        <dbReference type="ChEBI" id="CHEBI:18420"/>
    </ligand>
</feature>
<name>A0A1G1WLK9_9BACT</name>
<keyword evidence="12 15" id="KW-0378">Hydrolase</keyword>
<sequence length="231" mass="26452">MKPLNELEQELNLEFKSKDLLRNAFIHRSYLNEHSEEKIGNNERLEFLGDSVLSFVVSEYLFEKYPSHPEGDLTNFRASIVNAKILSNIAQELGLGEYLFLSRGEEATGGRVRQYLLANTFEALLGSIYLDLGIKAADGFVKKYLLPKLEDIIEKELYKDYKSKFQEMSQDEKNATPLYRIIKEEGPDHEKEFTTGVYIGEELVAQGFGRSKQQAEQEAAKAALAKWQKTR</sequence>
<evidence type="ECO:0000256" key="2">
    <source>
        <dbReference type="ARBA" id="ARBA00004496"/>
    </source>
</evidence>
<comment type="function">
    <text evidence="15">Digests double-stranded RNA. Involved in the processing of primary rRNA transcript to yield the immediate precursors to the large and small rRNAs (23S and 16S). Processes some mRNAs, and tRNAs when they are encoded in the rRNA operon. Processes pre-crRNA and tracrRNA of type II CRISPR loci if present in the organism.</text>
</comment>
<dbReference type="HAMAP" id="MF_00104">
    <property type="entry name" value="RNase_III"/>
    <property type="match status" value="1"/>
</dbReference>
<evidence type="ECO:0000256" key="3">
    <source>
        <dbReference type="ARBA" id="ARBA00010183"/>
    </source>
</evidence>
<evidence type="ECO:0000256" key="5">
    <source>
        <dbReference type="ARBA" id="ARBA00022490"/>
    </source>
</evidence>
<feature type="domain" description="RNase III" evidence="17">
    <location>
        <begin position="4"/>
        <end position="133"/>
    </location>
</feature>
<keyword evidence="15" id="KW-0699">rRNA-binding</keyword>
<dbReference type="GO" id="GO:0006364">
    <property type="term" value="P:rRNA processing"/>
    <property type="evidence" value="ECO:0007669"/>
    <property type="project" value="UniProtKB-UniRule"/>
</dbReference>
<evidence type="ECO:0000256" key="10">
    <source>
        <dbReference type="ARBA" id="ARBA00022723"/>
    </source>
</evidence>
<evidence type="ECO:0000256" key="15">
    <source>
        <dbReference type="HAMAP-Rule" id="MF_00104"/>
    </source>
</evidence>
<protein>
    <recommendedName>
        <fullName evidence="15">Ribonuclease 3</fullName>
        <ecNumber evidence="15">3.1.26.3</ecNumber>
    </recommendedName>
    <alternativeName>
        <fullName evidence="15">Ribonuclease III</fullName>
        <shortName evidence="15">RNase III</shortName>
    </alternativeName>
</protein>
<dbReference type="InterPro" id="IPR014720">
    <property type="entry name" value="dsRBD_dom"/>
</dbReference>
<evidence type="ECO:0000256" key="4">
    <source>
        <dbReference type="ARBA" id="ARBA00011738"/>
    </source>
</evidence>
<proteinExistence type="inferred from homology"/>
<evidence type="ECO:0000256" key="8">
    <source>
        <dbReference type="ARBA" id="ARBA00022694"/>
    </source>
</evidence>
<keyword evidence="7 15" id="KW-0507">mRNA processing</keyword>
<evidence type="ECO:0000259" key="17">
    <source>
        <dbReference type="PROSITE" id="PS50142"/>
    </source>
</evidence>
<dbReference type="Gene3D" id="3.30.160.20">
    <property type="match status" value="1"/>
</dbReference>
<keyword evidence="8 15" id="KW-0819">tRNA processing</keyword>
<dbReference type="InterPro" id="IPR036389">
    <property type="entry name" value="RNase_III_sf"/>
</dbReference>
<keyword evidence="5 15" id="KW-0963">Cytoplasm</keyword>
<dbReference type="AlphaFoldDB" id="A0A1G1WLK9"/>
<comment type="subunit">
    <text evidence="4 15">Homodimer.</text>
</comment>
<comment type="similarity">
    <text evidence="3">Belongs to the ribonuclease III family.</text>
</comment>
<dbReference type="CDD" id="cd00593">
    <property type="entry name" value="RIBOc"/>
    <property type="match status" value="1"/>
</dbReference>
<feature type="binding site" evidence="15">
    <location>
        <position position="46"/>
    </location>
    <ligand>
        <name>Mg(2+)</name>
        <dbReference type="ChEBI" id="CHEBI:18420"/>
    </ligand>
</feature>
<dbReference type="InterPro" id="IPR011907">
    <property type="entry name" value="RNase_III"/>
</dbReference>
<dbReference type="SMART" id="SM00535">
    <property type="entry name" value="RIBOc"/>
    <property type="match status" value="1"/>
</dbReference>
<keyword evidence="14 15" id="KW-0694">RNA-binding</keyword>
<accession>A0A1G1WLK9</accession>
<evidence type="ECO:0000256" key="6">
    <source>
        <dbReference type="ARBA" id="ARBA00022552"/>
    </source>
</evidence>
<dbReference type="PROSITE" id="PS00517">
    <property type="entry name" value="RNASE_3_1"/>
    <property type="match status" value="1"/>
</dbReference>
<comment type="cofactor">
    <cofactor evidence="15">
        <name>Mg(2+)</name>
        <dbReference type="ChEBI" id="CHEBI:18420"/>
    </cofactor>
</comment>
<keyword evidence="9 15" id="KW-0540">Nuclease</keyword>
<dbReference type="FunFam" id="3.30.160.20:FF:000003">
    <property type="entry name" value="Ribonuclease 3"/>
    <property type="match status" value="1"/>
</dbReference>
<dbReference type="CDD" id="cd10845">
    <property type="entry name" value="DSRM_RNAse_III_family"/>
    <property type="match status" value="1"/>
</dbReference>
<feature type="binding site" evidence="15">
    <location>
        <position position="122"/>
    </location>
    <ligand>
        <name>Mg(2+)</name>
        <dbReference type="ChEBI" id="CHEBI:18420"/>
    </ligand>
</feature>
<dbReference type="GO" id="GO:0046872">
    <property type="term" value="F:metal ion binding"/>
    <property type="evidence" value="ECO:0007669"/>
    <property type="project" value="UniProtKB-KW"/>
</dbReference>
<dbReference type="Pfam" id="PF00035">
    <property type="entry name" value="dsrm"/>
    <property type="match status" value="1"/>
</dbReference>
<dbReference type="GO" id="GO:0003725">
    <property type="term" value="F:double-stranded RNA binding"/>
    <property type="evidence" value="ECO:0007669"/>
    <property type="project" value="TreeGrafter"/>
</dbReference>
<keyword evidence="11 15" id="KW-0255">Endonuclease</keyword>
<dbReference type="SUPFAM" id="SSF69065">
    <property type="entry name" value="RNase III domain-like"/>
    <property type="match status" value="1"/>
</dbReference>
<keyword evidence="10 15" id="KW-0479">Metal-binding</keyword>
<dbReference type="GO" id="GO:0004525">
    <property type="term" value="F:ribonuclease III activity"/>
    <property type="evidence" value="ECO:0007669"/>
    <property type="project" value="UniProtKB-UniRule"/>
</dbReference>
<dbReference type="NCBIfam" id="TIGR02191">
    <property type="entry name" value="RNaseIII"/>
    <property type="match status" value="1"/>
</dbReference>
<dbReference type="GO" id="GO:0008033">
    <property type="term" value="P:tRNA processing"/>
    <property type="evidence" value="ECO:0007669"/>
    <property type="project" value="UniProtKB-KW"/>
</dbReference>
<dbReference type="PANTHER" id="PTHR11207:SF0">
    <property type="entry name" value="RIBONUCLEASE 3"/>
    <property type="match status" value="1"/>
</dbReference>
<dbReference type="PROSITE" id="PS50137">
    <property type="entry name" value="DS_RBD"/>
    <property type="match status" value="1"/>
</dbReference>
<feature type="active site" evidence="15">
    <location>
        <position position="122"/>
    </location>
</feature>
<dbReference type="GO" id="GO:0042802">
    <property type="term" value="F:identical protein binding"/>
    <property type="evidence" value="ECO:0007669"/>
    <property type="project" value="UniProtKB-ARBA"/>
</dbReference>
<dbReference type="GO" id="GO:0006397">
    <property type="term" value="P:mRNA processing"/>
    <property type="evidence" value="ECO:0007669"/>
    <property type="project" value="UniProtKB-UniRule"/>
</dbReference>
<feature type="domain" description="DRBM" evidence="16">
    <location>
        <begin position="160"/>
        <end position="229"/>
    </location>
</feature>
<evidence type="ECO:0000256" key="13">
    <source>
        <dbReference type="ARBA" id="ARBA00022842"/>
    </source>
</evidence>
<dbReference type="Proteomes" id="UP000177821">
    <property type="component" value="Unassembled WGS sequence"/>
</dbReference>
<comment type="catalytic activity">
    <reaction evidence="1 15">
        <text>Endonucleolytic cleavage to 5'-phosphomonoester.</text>
        <dbReference type="EC" id="3.1.26.3"/>
    </reaction>
</comment>
<keyword evidence="13 15" id="KW-0460">Magnesium</keyword>
<evidence type="ECO:0000256" key="7">
    <source>
        <dbReference type="ARBA" id="ARBA00022664"/>
    </source>
</evidence>
<dbReference type="PROSITE" id="PS50142">
    <property type="entry name" value="RNASE_3_2"/>
    <property type="match status" value="1"/>
</dbReference>
<dbReference type="GO" id="GO:0019843">
    <property type="term" value="F:rRNA binding"/>
    <property type="evidence" value="ECO:0007669"/>
    <property type="project" value="UniProtKB-KW"/>
</dbReference>
<dbReference type="GO" id="GO:0005737">
    <property type="term" value="C:cytoplasm"/>
    <property type="evidence" value="ECO:0007669"/>
    <property type="project" value="UniProtKB-SubCell"/>
</dbReference>
<evidence type="ECO:0000313" key="19">
    <source>
        <dbReference type="Proteomes" id="UP000177821"/>
    </source>
</evidence>
<reference evidence="18 19" key="1">
    <citation type="journal article" date="2016" name="Nat. Commun.">
        <title>Thousands of microbial genomes shed light on interconnected biogeochemical processes in an aquifer system.</title>
        <authorList>
            <person name="Anantharaman K."/>
            <person name="Brown C.T."/>
            <person name="Hug L.A."/>
            <person name="Sharon I."/>
            <person name="Castelle C.J."/>
            <person name="Probst A.J."/>
            <person name="Thomas B.C."/>
            <person name="Singh A."/>
            <person name="Wilkins M.J."/>
            <person name="Karaoz U."/>
            <person name="Brodie E.L."/>
            <person name="Williams K.H."/>
            <person name="Hubbard S.S."/>
            <person name="Banfield J.F."/>
        </authorList>
    </citation>
    <scope>NUCLEOTIDE SEQUENCE [LARGE SCALE GENOMIC DNA]</scope>
</reference>
<comment type="subcellular location">
    <subcellularLocation>
        <location evidence="2 15">Cytoplasm</location>
    </subcellularLocation>
</comment>
<dbReference type="InterPro" id="IPR000999">
    <property type="entry name" value="RNase_III_dom"/>
</dbReference>
<dbReference type="EMBL" id="MHCX01000048">
    <property type="protein sequence ID" value="OGY28564.1"/>
    <property type="molecule type" value="Genomic_DNA"/>
</dbReference>
<gene>
    <name evidence="15" type="primary">rnc</name>
    <name evidence="18" type="ORF">A3J50_03990</name>
</gene>
<comment type="caution">
    <text evidence="18">The sequence shown here is derived from an EMBL/GenBank/DDBJ whole genome shotgun (WGS) entry which is preliminary data.</text>
</comment>